<proteinExistence type="predicted"/>
<dbReference type="GO" id="GO:0016787">
    <property type="term" value="F:hydrolase activity"/>
    <property type="evidence" value="ECO:0007669"/>
    <property type="project" value="UniProtKB-KW"/>
</dbReference>
<dbReference type="EMBL" id="CP048914">
    <property type="protein sequence ID" value="QMS85736.1"/>
    <property type="molecule type" value="Genomic_DNA"/>
</dbReference>
<evidence type="ECO:0000256" key="9">
    <source>
        <dbReference type="ARBA" id="ARBA00023124"/>
    </source>
</evidence>
<evidence type="ECO:0000313" key="13">
    <source>
        <dbReference type="Proteomes" id="UP000514720"/>
    </source>
</evidence>
<evidence type="ECO:0000313" key="12">
    <source>
        <dbReference type="EMBL" id="QMS85736.1"/>
    </source>
</evidence>
<keyword evidence="1" id="KW-0808">Transferase</keyword>
<dbReference type="Proteomes" id="UP000514720">
    <property type="component" value="Chromosome"/>
</dbReference>
<gene>
    <name evidence="12" type="ORF">G4Z02_08255</name>
</gene>
<keyword evidence="8" id="KW-0378">Hydrolase</keyword>
<dbReference type="Pfam" id="PF02407">
    <property type="entry name" value="Viral_Rep"/>
    <property type="match status" value="1"/>
</dbReference>
<evidence type="ECO:0000256" key="7">
    <source>
        <dbReference type="ARBA" id="ARBA00022759"/>
    </source>
</evidence>
<evidence type="ECO:0000256" key="3">
    <source>
        <dbReference type="ARBA" id="ARBA00022705"/>
    </source>
</evidence>
<keyword evidence="7" id="KW-0255">Endonuclease</keyword>
<dbReference type="PROSITE" id="PS52020">
    <property type="entry name" value="CRESS_DNA_REP"/>
    <property type="match status" value="1"/>
</dbReference>
<keyword evidence="5" id="KW-0479">Metal-binding</keyword>
<dbReference type="KEGG" id="xcl:G4Z02_08255"/>
<feature type="domain" description="CRESS-DNA virus Rep endonuclease" evidence="11">
    <location>
        <begin position="1"/>
        <end position="87"/>
    </location>
</feature>
<evidence type="ECO:0000256" key="2">
    <source>
        <dbReference type="ARBA" id="ARBA00022695"/>
    </source>
</evidence>
<keyword evidence="6" id="KW-0547">Nucleotide-binding</keyword>
<evidence type="ECO:0000256" key="1">
    <source>
        <dbReference type="ARBA" id="ARBA00022679"/>
    </source>
</evidence>
<dbReference type="GO" id="GO:0046872">
    <property type="term" value="F:metal ion binding"/>
    <property type="evidence" value="ECO:0007669"/>
    <property type="project" value="UniProtKB-KW"/>
</dbReference>
<keyword evidence="2" id="KW-0548">Nucleotidyltransferase</keyword>
<keyword evidence="3" id="KW-0235">DNA replication</keyword>
<dbReference type="GO" id="GO:0003677">
    <property type="term" value="F:DNA binding"/>
    <property type="evidence" value="ECO:0007669"/>
    <property type="project" value="UniProtKB-KW"/>
</dbReference>
<dbReference type="Gene3D" id="3.40.1310.20">
    <property type="match status" value="1"/>
</dbReference>
<keyword evidence="13" id="KW-1185">Reference proteome</keyword>
<reference evidence="12 13" key="1">
    <citation type="submission" date="2020-02" db="EMBL/GenBank/DDBJ databases">
        <authorList>
            <person name="Zheng R.K."/>
            <person name="Sun C.M."/>
        </authorList>
    </citation>
    <scope>NUCLEOTIDE SEQUENCE [LARGE SCALE GENOMIC DNA]</scope>
    <source>
        <strain evidence="13">zrk13</strain>
    </source>
</reference>
<keyword evidence="4" id="KW-0540">Nuclease</keyword>
<evidence type="ECO:0000259" key="11">
    <source>
        <dbReference type="PROSITE" id="PS52020"/>
    </source>
</evidence>
<keyword evidence="10" id="KW-0238">DNA-binding</keyword>
<evidence type="ECO:0000256" key="8">
    <source>
        <dbReference type="ARBA" id="ARBA00022801"/>
    </source>
</evidence>
<evidence type="ECO:0000256" key="5">
    <source>
        <dbReference type="ARBA" id="ARBA00022723"/>
    </source>
</evidence>
<sequence length="283" mass="33676">MTNEELLKYIENIKGFKYTAFQLEEGKNGTQHHQIYISFENAKSFETIKKLFPKAHIEYMQGTPKQASDYCTKEDTRISEVVISGELPQQGKRSDLEDIYSMIKEGYSIREIKETYSSQYIRYRTNINNTMQEHLEEQFKETFREICARYLVDEPGVGKTRYIMEKYGYQNVYRVSNYKHPFDGYKGEPVIVFEEFRSSLPVEQMLNYLDGYPMRLPARYGDKVACYTEVYIVSNWDYKQQYANVREEHPSTMRAFDRRIALCGNLEQIKQFDKDQEEIKNLF</sequence>
<keyword evidence="9" id="KW-0190">Covalent protein-DNA linkage</keyword>
<accession>A0A7L7KU16</accession>
<dbReference type="GO" id="GO:0016779">
    <property type="term" value="F:nucleotidyltransferase activity"/>
    <property type="evidence" value="ECO:0007669"/>
    <property type="project" value="UniProtKB-KW"/>
</dbReference>
<name>A0A7L7KU16_9MOLU</name>
<evidence type="ECO:0000256" key="10">
    <source>
        <dbReference type="ARBA" id="ARBA00023125"/>
    </source>
</evidence>
<organism evidence="12 13">
    <name type="scientific">Candidatus Xianfuyuplasma coldseepsis</name>
    <dbReference type="NCBI Taxonomy" id="2782163"/>
    <lineage>
        <taxon>Bacteria</taxon>
        <taxon>Bacillati</taxon>
        <taxon>Mycoplasmatota</taxon>
        <taxon>Mollicutes</taxon>
        <taxon>Candidatus Izemoplasmatales</taxon>
        <taxon>Candidatus Izemoplasmataceae</taxon>
        <taxon>Candidatus Xianfuyuplasma</taxon>
    </lineage>
</organism>
<dbReference type="GO" id="GO:0004519">
    <property type="term" value="F:endonuclease activity"/>
    <property type="evidence" value="ECO:0007669"/>
    <property type="project" value="UniProtKB-KW"/>
</dbReference>
<evidence type="ECO:0000256" key="6">
    <source>
        <dbReference type="ARBA" id="ARBA00022741"/>
    </source>
</evidence>
<dbReference type="InterPro" id="IPR049912">
    <property type="entry name" value="CRESS_DNA_REP"/>
</dbReference>
<protein>
    <submittedName>
        <fullName evidence="12">Replication protein</fullName>
    </submittedName>
</protein>
<dbReference type="GO" id="GO:0000166">
    <property type="term" value="F:nucleotide binding"/>
    <property type="evidence" value="ECO:0007669"/>
    <property type="project" value="UniProtKB-KW"/>
</dbReference>
<evidence type="ECO:0000256" key="4">
    <source>
        <dbReference type="ARBA" id="ARBA00022722"/>
    </source>
</evidence>
<dbReference type="AlphaFoldDB" id="A0A7L7KU16"/>
<dbReference type="GO" id="GO:0006260">
    <property type="term" value="P:DNA replication"/>
    <property type="evidence" value="ECO:0007669"/>
    <property type="project" value="UniProtKB-KW"/>
</dbReference>